<dbReference type="EMBL" id="CAMAPE010000038">
    <property type="protein sequence ID" value="CAH9101698.1"/>
    <property type="molecule type" value="Genomic_DNA"/>
</dbReference>
<accession>A0A9P1EES8</accession>
<feature type="region of interest" description="Disordered" evidence="1">
    <location>
        <begin position="19"/>
        <end position="81"/>
    </location>
</feature>
<reference evidence="2" key="1">
    <citation type="submission" date="2022-07" db="EMBL/GenBank/DDBJ databases">
        <authorList>
            <person name="Macas J."/>
            <person name="Novak P."/>
            <person name="Neumann P."/>
        </authorList>
    </citation>
    <scope>NUCLEOTIDE SEQUENCE</scope>
</reference>
<sequence>MSTAVRCLPYTRLYGGRTHLLDAKEAPQPSKQSKTTTLSRSHEPETNLGTKPGKEKQKRNQLMDTRGEDLPTRFTMPADPKPTLAAAQDCHRCLVFANKFNSN</sequence>
<gene>
    <name evidence="2" type="ORF">CEURO_LOCUS15501</name>
</gene>
<dbReference type="AlphaFoldDB" id="A0A9P1EES8"/>
<organism evidence="2 3">
    <name type="scientific">Cuscuta europaea</name>
    <name type="common">European dodder</name>
    <dbReference type="NCBI Taxonomy" id="41803"/>
    <lineage>
        <taxon>Eukaryota</taxon>
        <taxon>Viridiplantae</taxon>
        <taxon>Streptophyta</taxon>
        <taxon>Embryophyta</taxon>
        <taxon>Tracheophyta</taxon>
        <taxon>Spermatophyta</taxon>
        <taxon>Magnoliopsida</taxon>
        <taxon>eudicotyledons</taxon>
        <taxon>Gunneridae</taxon>
        <taxon>Pentapetalae</taxon>
        <taxon>asterids</taxon>
        <taxon>lamiids</taxon>
        <taxon>Solanales</taxon>
        <taxon>Convolvulaceae</taxon>
        <taxon>Cuscuteae</taxon>
        <taxon>Cuscuta</taxon>
        <taxon>Cuscuta subgen. Cuscuta</taxon>
    </lineage>
</organism>
<protein>
    <submittedName>
        <fullName evidence="2">Uncharacterized protein</fullName>
    </submittedName>
</protein>
<feature type="compositionally biased region" description="Polar residues" evidence="1">
    <location>
        <begin position="29"/>
        <end position="39"/>
    </location>
</feature>
<evidence type="ECO:0000313" key="2">
    <source>
        <dbReference type="EMBL" id="CAH9101698.1"/>
    </source>
</evidence>
<dbReference type="Proteomes" id="UP001152484">
    <property type="component" value="Unassembled WGS sequence"/>
</dbReference>
<proteinExistence type="predicted"/>
<name>A0A9P1EES8_CUSEU</name>
<evidence type="ECO:0000313" key="3">
    <source>
        <dbReference type="Proteomes" id="UP001152484"/>
    </source>
</evidence>
<keyword evidence="3" id="KW-1185">Reference proteome</keyword>
<evidence type="ECO:0000256" key="1">
    <source>
        <dbReference type="SAM" id="MobiDB-lite"/>
    </source>
</evidence>
<comment type="caution">
    <text evidence="2">The sequence shown here is derived from an EMBL/GenBank/DDBJ whole genome shotgun (WGS) entry which is preliminary data.</text>
</comment>